<dbReference type="PANTHER" id="PTHR47534:SF2">
    <property type="entry name" value="KETOREDUCTASE (KR) DOMAIN-CONTAINING PROTEIN-RELATED"/>
    <property type="match status" value="1"/>
</dbReference>
<dbReference type="Proteomes" id="UP000799439">
    <property type="component" value="Unassembled WGS sequence"/>
</dbReference>
<evidence type="ECO:0000313" key="3">
    <source>
        <dbReference type="EMBL" id="KAF2153357.1"/>
    </source>
</evidence>
<gene>
    <name evidence="3" type="ORF">K461DRAFT_286106</name>
</gene>
<dbReference type="GO" id="GO:0016491">
    <property type="term" value="F:oxidoreductase activity"/>
    <property type="evidence" value="ECO:0007669"/>
    <property type="project" value="UniProtKB-KW"/>
</dbReference>
<dbReference type="AlphaFoldDB" id="A0A9P4MHM4"/>
<reference evidence="3" key="1">
    <citation type="journal article" date="2020" name="Stud. Mycol.">
        <title>101 Dothideomycetes genomes: a test case for predicting lifestyles and emergence of pathogens.</title>
        <authorList>
            <person name="Haridas S."/>
            <person name="Albert R."/>
            <person name="Binder M."/>
            <person name="Bloem J."/>
            <person name="Labutti K."/>
            <person name="Salamov A."/>
            <person name="Andreopoulos B."/>
            <person name="Baker S."/>
            <person name="Barry K."/>
            <person name="Bills G."/>
            <person name="Bluhm B."/>
            <person name="Cannon C."/>
            <person name="Castanera R."/>
            <person name="Culley D."/>
            <person name="Daum C."/>
            <person name="Ezra D."/>
            <person name="Gonzalez J."/>
            <person name="Henrissat B."/>
            <person name="Kuo A."/>
            <person name="Liang C."/>
            <person name="Lipzen A."/>
            <person name="Lutzoni F."/>
            <person name="Magnuson J."/>
            <person name="Mondo S."/>
            <person name="Nolan M."/>
            <person name="Ohm R."/>
            <person name="Pangilinan J."/>
            <person name="Park H.-J."/>
            <person name="Ramirez L."/>
            <person name="Alfaro M."/>
            <person name="Sun H."/>
            <person name="Tritt A."/>
            <person name="Yoshinaga Y."/>
            <person name="Zwiers L.-H."/>
            <person name="Turgeon B."/>
            <person name="Goodwin S."/>
            <person name="Spatafora J."/>
            <person name="Crous P."/>
            <person name="Grigoriev I."/>
        </authorList>
    </citation>
    <scope>NUCLEOTIDE SEQUENCE</scope>
    <source>
        <strain evidence="3">CBS 260.36</strain>
    </source>
</reference>
<comment type="caution">
    <text evidence="3">The sequence shown here is derived from an EMBL/GenBank/DDBJ whole genome shotgun (WGS) entry which is preliminary data.</text>
</comment>
<dbReference type="OrthoDB" id="2898509at2759"/>
<feature type="compositionally biased region" description="Basic and acidic residues" evidence="2">
    <location>
        <begin position="359"/>
        <end position="370"/>
    </location>
</feature>
<keyword evidence="1" id="KW-0560">Oxidoreductase</keyword>
<protein>
    <submittedName>
        <fullName evidence="3">Uncharacterized protein</fullName>
    </submittedName>
</protein>
<dbReference type="PANTHER" id="PTHR47534">
    <property type="entry name" value="YALI0E05731P"/>
    <property type="match status" value="1"/>
</dbReference>
<evidence type="ECO:0000256" key="2">
    <source>
        <dbReference type="SAM" id="MobiDB-lite"/>
    </source>
</evidence>
<proteinExistence type="predicted"/>
<name>A0A9P4MHM4_9PEZI</name>
<dbReference type="InterPro" id="IPR036291">
    <property type="entry name" value="NAD(P)-bd_dom_sf"/>
</dbReference>
<dbReference type="Gene3D" id="3.40.50.720">
    <property type="entry name" value="NAD(P)-binding Rossmann-like Domain"/>
    <property type="match status" value="1"/>
</dbReference>
<feature type="region of interest" description="Disordered" evidence="2">
    <location>
        <begin position="350"/>
        <end position="370"/>
    </location>
</feature>
<dbReference type="Pfam" id="PF00106">
    <property type="entry name" value="adh_short"/>
    <property type="match status" value="1"/>
</dbReference>
<dbReference type="SUPFAM" id="SSF51735">
    <property type="entry name" value="NAD(P)-binding Rossmann-fold domains"/>
    <property type="match status" value="1"/>
</dbReference>
<keyword evidence="4" id="KW-1185">Reference proteome</keyword>
<dbReference type="InterPro" id="IPR002347">
    <property type="entry name" value="SDR_fam"/>
</dbReference>
<evidence type="ECO:0000256" key="1">
    <source>
        <dbReference type="ARBA" id="ARBA00023002"/>
    </source>
</evidence>
<dbReference type="InterPro" id="IPR052228">
    <property type="entry name" value="Sec_Metab_Biosynth_Oxidored"/>
</dbReference>
<sequence length="370" mass="41134">MQARKWRPITATSGSIPIDVIRRSNEQADSLKELVGVFVGGTNGIGENTLREFFDRTTRPKAYIIGRSEEKARKIIKDVTAQREGAECHFIKCDITLLKNVDEACREIVRKQRKIHVLFLTAGYLTLKGRSENSEGIDRKMCVNYYARMRFIHNLLPQLAAAARENELSRVLSVLAAGSEGEIHKDDLGLKHNFGLHACLAHCVVMTDFMMEELAKRYPGTAFSHSYPGTVKSGITNQLPGSVRLAVKVLYAVSSPWILQLDHSGERHFFQITSAMYPPRRGNPGIPIPEGYEVCKGSDGTTGGGGYLLDWDAQATGNQSVLQPLRDEGFGQKIWDHTIEVFTSAVSRKRVAEASIDSPRPRDPPGWRPG</sequence>
<accession>A0A9P4MHM4</accession>
<organism evidence="3 4">
    <name type="scientific">Myriangium duriaei CBS 260.36</name>
    <dbReference type="NCBI Taxonomy" id="1168546"/>
    <lineage>
        <taxon>Eukaryota</taxon>
        <taxon>Fungi</taxon>
        <taxon>Dikarya</taxon>
        <taxon>Ascomycota</taxon>
        <taxon>Pezizomycotina</taxon>
        <taxon>Dothideomycetes</taxon>
        <taxon>Dothideomycetidae</taxon>
        <taxon>Myriangiales</taxon>
        <taxon>Myriangiaceae</taxon>
        <taxon>Myriangium</taxon>
    </lineage>
</organism>
<dbReference type="EMBL" id="ML996085">
    <property type="protein sequence ID" value="KAF2153357.1"/>
    <property type="molecule type" value="Genomic_DNA"/>
</dbReference>
<evidence type="ECO:0000313" key="4">
    <source>
        <dbReference type="Proteomes" id="UP000799439"/>
    </source>
</evidence>